<sequence>MKKYFGSSEETGSFLSTAVEIDGLVYLSGQVHADADLKLHGETIEEKFIYTMQRIEEKLLIANLTKDNIVRVQIYIVDISELPALNKEYAKYFNHPMPVRTAVGVTALPLGATLEMDVIAAR</sequence>
<dbReference type="CDD" id="cd00448">
    <property type="entry name" value="YjgF_YER057c_UK114_family"/>
    <property type="match status" value="1"/>
</dbReference>
<dbReference type="InterPro" id="IPR035959">
    <property type="entry name" value="RutC-like_sf"/>
</dbReference>
<dbReference type="Proteomes" id="UP000699691">
    <property type="component" value="Unassembled WGS sequence"/>
</dbReference>
<name>A0A955RWV6_UNCKA</name>
<protein>
    <submittedName>
        <fullName evidence="2">RidA family protein</fullName>
    </submittedName>
</protein>
<gene>
    <name evidence="2" type="ORF">KC573_01375</name>
</gene>
<dbReference type="InterPro" id="IPR006175">
    <property type="entry name" value="YjgF/YER057c/UK114"/>
</dbReference>
<dbReference type="GO" id="GO:0005829">
    <property type="term" value="C:cytosol"/>
    <property type="evidence" value="ECO:0007669"/>
    <property type="project" value="TreeGrafter"/>
</dbReference>
<comment type="caution">
    <text evidence="2">The sequence shown here is derived from an EMBL/GenBank/DDBJ whole genome shotgun (WGS) entry which is preliminary data.</text>
</comment>
<comment type="similarity">
    <text evidence="1">Belongs to the RutC family.</text>
</comment>
<dbReference type="EMBL" id="JAGQKY010000041">
    <property type="protein sequence ID" value="MCA9397453.1"/>
    <property type="molecule type" value="Genomic_DNA"/>
</dbReference>
<dbReference type="PANTHER" id="PTHR11803:SF58">
    <property type="entry name" value="PROTEIN HMF1-RELATED"/>
    <property type="match status" value="1"/>
</dbReference>
<evidence type="ECO:0000313" key="3">
    <source>
        <dbReference type="Proteomes" id="UP000699691"/>
    </source>
</evidence>
<dbReference type="AlphaFoldDB" id="A0A955RWV6"/>
<dbReference type="GO" id="GO:0019239">
    <property type="term" value="F:deaminase activity"/>
    <property type="evidence" value="ECO:0007669"/>
    <property type="project" value="TreeGrafter"/>
</dbReference>
<accession>A0A955RWV6</accession>
<evidence type="ECO:0000313" key="2">
    <source>
        <dbReference type="EMBL" id="MCA9397453.1"/>
    </source>
</evidence>
<organism evidence="2 3">
    <name type="scientific">candidate division WWE3 bacterium</name>
    <dbReference type="NCBI Taxonomy" id="2053526"/>
    <lineage>
        <taxon>Bacteria</taxon>
        <taxon>Katanobacteria</taxon>
    </lineage>
</organism>
<reference evidence="2" key="1">
    <citation type="submission" date="2020-04" db="EMBL/GenBank/DDBJ databases">
        <authorList>
            <person name="Zhang T."/>
        </authorList>
    </citation>
    <scope>NUCLEOTIDE SEQUENCE</scope>
    <source>
        <strain evidence="2">HKST-UBA02</strain>
    </source>
</reference>
<reference evidence="2" key="2">
    <citation type="journal article" date="2021" name="Microbiome">
        <title>Successional dynamics and alternative stable states in a saline activated sludge microbial community over 9 years.</title>
        <authorList>
            <person name="Wang Y."/>
            <person name="Ye J."/>
            <person name="Ju F."/>
            <person name="Liu L."/>
            <person name="Boyd J.A."/>
            <person name="Deng Y."/>
            <person name="Parks D.H."/>
            <person name="Jiang X."/>
            <person name="Yin X."/>
            <person name="Woodcroft B.J."/>
            <person name="Tyson G.W."/>
            <person name="Hugenholtz P."/>
            <person name="Polz M.F."/>
            <person name="Zhang T."/>
        </authorList>
    </citation>
    <scope>NUCLEOTIDE SEQUENCE</scope>
    <source>
        <strain evidence="2">HKST-UBA02</strain>
    </source>
</reference>
<proteinExistence type="inferred from homology"/>
<evidence type="ECO:0000256" key="1">
    <source>
        <dbReference type="ARBA" id="ARBA00010552"/>
    </source>
</evidence>
<dbReference type="PANTHER" id="PTHR11803">
    <property type="entry name" value="2-IMINOBUTANOATE/2-IMINOPROPANOATE DEAMINASE RIDA"/>
    <property type="match status" value="1"/>
</dbReference>
<dbReference type="Gene3D" id="3.30.1330.40">
    <property type="entry name" value="RutC-like"/>
    <property type="match status" value="1"/>
</dbReference>
<dbReference type="SUPFAM" id="SSF55298">
    <property type="entry name" value="YjgF-like"/>
    <property type="match status" value="1"/>
</dbReference>
<dbReference type="Pfam" id="PF01042">
    <property type="entry name" value="Ribonuc_L-PSP"/>
    <property type="match status" value="1"/>
</dbReference>